<dbReference type="Gene3D" id="3.40.50.300">
    <property type="entry name" value="P-loop containing nucleotide triphosphate hydrolases"/>
    <property type="match status" value="1"/>
</dbReference>
<dbReference type="OrthoDB" id="5296765at2"/>
<name>A0A1L7CN50_CORFL</name>
<dbReference type="InterPro" id="IPR003439">
    <property type="entry name" value="ABC_transporter-like_ATP-bd"/>
</dbReference>
<keyword evidence="8" id="KW-1185">Reference proteome</keyword>
<dbReference type="KEGG" id="cfc:CFLV_08775"/>
<dbReference type="Proteomes" id="UP000185479">
    <property type="component" value="Chromosome"/>
</dbReference>
<dbReference type="SUPFAM" id="SSF52540">
    <property type="entry name" value="P-loop containing nucleoside triphosphate hydrolases"/>
    <property type="match status" value="1"/>
</dbReference>
<accession>A0A1L7CN50</accession>
<dbReference type="STRING" id="28028.CFLV_08775"/>
<evidence type="ECO:0000313" key="6">
    <source>
        <dbReference type="EMBL" id="APT87276.1"/>
    </source>
</evidence>
<keyword evidence="2" id="KW-0813">Transport</keyword>
<dbReference type="CDD" id="cd03235">
    <property type="entry name" value="ABC_Metallic_Cations"/>
    <property type="match status" value="1"/>
</dbReference>
<evidence type="ECO:0000313" key="8">
    <source>
        <dbReference type="Proteomes" id="UP000185479"/>
    </source>
</evidence>
<reference evidence="7 9" key="2">
    <citation type="submission" date="2019-06" db="EMBL/GenBank/DDBJ databases">
        <title>Whole genome shotgun sequence of Corynebacterium flavescens NBRC 14136.</title>
        <authorList>
            <person name="Hosoyama A."/>
            <person name="Uohara A."/>
            <person name="Ohji S."/>
            <person name="Ichikawa N."/>
        </authorList>
    </citation>
    <scope>NUCLEOTIDE SEQUENCE [LARGE SCALE GENOMIC DNA]</scope>
    <source>
        <strain evidence="7 9">NBRC 14136</strain>
    </source>
</reference>
<dbReference type="PANTHER" id="PTHR42734:SF5">
    <property type="entry name" value="IRON TRANSPORT SYSTEM ATP-BINDING PROTEIN HI_0361-RELATED"/>
    <property type="match status" value="1"/>
</dbReference>
<feature type="domain" description="ABC transporter" evidence="5">
    <location>
        <begin position="8"/>
        <end position="242"/>
    </location>
</feature>
<dbReference type="AlphaFoldDB" id="A0A1L7CN50"/>
<evidence type="ECO:0000256" key="4">
    <source>
        <dbReference type="ARBA" id="ARBA00022840"/>
    </source>
</evidence>
<dbReference type="GeneID" id="82880802"/>
<dbReference type="FunFam" id="3.40.50.300:FF:000134">
    <property type="entry name" value="Iron-enterobactin ABC transporter ATP-binding protein"/>
    <property type="match status" value="1"/>
</dbReference>
<comment type="similarity">
    <text evidence="1">Belongs to the ABC transporter superfamily.</text>
</comment>
<reference evidence="6 8" key="1">
    <citation type="submission" date="2014-08" db="EMBL/GenBank/DDBJ databases">
        <title>Complete genome sequence of Corynebacterium flavescens OJ8(T)(=DSM 20296(T)), isolated from cheese.</title>
        <authorList>
            <person name="Ruckert C."/>
            <person name="Albersmeier A."/>
            <person name="Winkler A."/>
            <person name="Kalinowski J."/>
        </authorList>
    </citation>
    <scope>NUCLEOTIDE SEQUENCE [LARGE SCALE GENOMIC DNA]</scope>
    <source>
        <strain evidence="6 8">OJ8</strain>
    </source>
</reference>
<evidence type="ECO:0000313" key="9">
    <source>
        <dbReference type="Proteomes" id="UP000315353"/>
    </source>
</evidence>
<dbReference type="PROSITE" id="PS50893">
    <property type="entry name" value="ABC_TRANSPORTER_2"/>
    <property type="match status" value="1"/>
</dbReference>
<sequence>MLEQNYGIKVKDLNVSYGAVRALHDVNLRLPAGRICGLVGMNGAGKSTLFSALMGVNHVDGGEVTFLGTSAKEARDSGLIGYVPQHDGIDTAFPLSVHDVVMMGRYGYQNWLRIPRKEDKEAVAGALERVELTHLAHRQIGALSGGQRKRVFVARALAQHARVLLLDEPFAGVDKRSEAMIVELLHELAAEGVTILVATHDLHALPKLCAESILLNRTVILHDVTSEVLKPENLALAFDLSVGRATEVMD</sequence>
<evidence type="ECO:0000313" key="7">
    <source>
        <dbReference type="EMBL" id="GEB98086.1"/>
    </source>
</evidence>
<protein>
    <submittedName>
        <fullName evidence="6">ABC transporter</fullName>
    </submittedName>
</protein>
<dbReference type="Pfam" id="PF00005">
    <property type="entry name" value="ABC_tran"/>
    <property type="match status" value="1"/>
</dbReference>
<evidence type="ECO:0000256" key="3">
    <source>
        <dbReference type="ARBA" id="ARBA00022741"/>
    </source>
</evidence>
<proteinExistence type="inferred from homology"/>
<dbReference type="EMBL" id="CP009246">
    <property type="protein sequence ID" value="APT87276.1"/>
    <property type="molecule type" value="Genomic_DNA"/>
</dbReference>
<dbReference type="Proteomes" id="UP000315353">
    <property type="component" value="Unassembled WGS sequence"/>
</dbReference>
<dbReference type="GO" id="GO:0016887">
    <property type="term" value="F:ATP hydrolysis activity"/>
    <property type="evidence" value="ECO:0007669"/>
    <property type="project" value="InterPro"/>
</dbReference>
<dbReference type="InterPro" id="IPR027417">
    <property type="entry name" value="P-loop_NTPase"/>
</dbReference>
<keyword evidence="3" id="KW-0547">Nucleotide-binding</keyword>
<gene>
    <name evidence="7" type="ORF">CFL01nite_15810</name>
    <name evidence="6" type="ORF">CFLV_08775</name>
</gene>
<dbReference type="PROSITE" id="PS00211">
    <property type="entry name" value="ABC_TRANSPORTER_1"/>
    <property type="match status" value="1"/>
</dbReference>
<dbReference type="EMBL" id="BJNB01000023">
    <property type="protein sequence ID" value="GEB98086.1"/>
    <property type="molecule type" value="Genomic_DNA"/>
</dbReference>
<dbReference type="GO" id="GO:0005524">
    <property type="term" value="F:ATP binding"/>
    <property type="evidence" value="ECO:0007669"/>
    <property type="project" value="UniProtKB-KW"/>
</dbReference>
<evidence type="ECO:0000256" key="2">
    <source>
        <dbReference type="ARBA" id="ARBA00022448"/>
    </source>
</evidence>
<evidence type="ECO:0000256" key="1">
    <source>
        <dbReference type="ARBA" id="ARBA00005417"/>
    </source>
</evidence>
<dbReference type="RefSeq" id="WP_075730205.1">
    <property type="nucleotide sequence ID" value="NZ_BJNB01000023.1"/>
</dbReference>
<organism evidence="6 8">
    <name type="scientific">Corynebacterium flavescens</name>
    <dbReference type="NCBI Taxonomy" id="28028"/>
    <lineage>
        <taxon>Bacteria</taxon>
        <taxon>Bacillati</taxon>
        <taxon>Actinomycetota</taxon>
        <taxon>Actinomycetes</taxon>
        <taxon>Mycobacteriales</taxon>
        <taxon>Corynebacteriaceae</taxon>
        <taxon>Corynebacterium</taxon>
    </lineage>
</organism>
<dbReference type="InterPro" id="IPR003593">
    <property type="entry name" value="AAA+_ATPase"/>
</dbReference>
<dbReference type="InterPro" id="IPR050153">
    <property type="entry name" value="Metal_Ion_Import_ABC"/>
</dbReference>
<keyword evidence="4" id="KW-0067">ATP-binding</keyword>
<dbReference type="PANTHER" id="PTHR42734">
    <property type="entry name" value="METAL TRANSPORT SYSTEM ATP-BINDING PROTEIN TM_0124-RELATED"/>
    <property type="match status" value="1"/>
</dbReference>
<dbReference type="SMART" id="SM00382">
    <property type="entry name" value="AAA"/>
    <property type="match status" value="1"/>
</dbReference>
<dbReference type="InterPro" id="IPR017871">
    <property type="entry name" value="ABC_transporter-like_CS"/>
</dbReference>
<evidence type="ECO:0000259" key="5">
    <source>
        <dbReference type="PROSITE" id="PS50893"/>
    </source>
</evidence>